<sequence>MTSPAYPHGVMVEIYRDGSPDAYGDLRDADGRLLDRYAHPHHLIGPCAILWTTTETYVDGEIIETAAQVTAPAGSDVRFADRAKVDGRPFRIVGDILHPRNSFTGWSPGVRFRIAHGF</sequence>
<organism evidence="1 2">
    <name type="scientific">Nocardia terpenica</name>
    <dbReference type="NCBI Taxonomy" id="455432"/>
    <lineage>
        <taxon>Bacteria</taxon>
        <taxon>Bacillati</taxon>
        <taxon>Actinomycetota</taxon>
        <taxon>Actinomycetes</taxon>
        <taxon>Mycobacteriales</taxon>
        <taxon>Nocardiaceae</taxon>
        <taxon>Nocardia</taxon>
    </lineage>
</organism>
<gene>
    <name evidence="1" type="ORF">AWN90_07650</name>
</gene>
<dbReference type="AlphaFoldDB" id="A0A164IPV6"/>
<reference evidence="1 2" key="1">
    <citation type="submission" date="2016-04" db="EMBL/GenBank/DDBJ databases">
        <authorList>
            <person name="Evans L.H."/>
            <person name="Alamgir A."/>
            <person name="Owens N."/>
            <person name="Weber N.D."/>
            <person name="Virtaneva K."/>
            <person name="Barbian K."/>
            <person name="Babar A."/>
            <person name="Rosenke K."/>
        </authorList>
    </citation>
    <scope>NUCLEOTIDE SEQUENCE [LARGE SCALE GENOMIC DNA]</scope>
    <source>
        <strain evidence="1 2">IFM 0406</strain>
    </source>
</reference>
<dbReference type="STRING" id="455432.AWN90_07650"/>
<evidence type="ECO:0000313" key="2">
    <source>
        <dbReference type="Proteomes" id="UP000076512"/>
    </source>
</evidence>
<protein>
    <recommendedName>
        <fullName evidence="3">Head-to-tail stopper</fullName>
    </recommendedName>
</protein>
<comment type="caution">
    <text evidence="1">The sequence shown here is derived from an EMBL/GenBank/DDBJ whole genome shotgun (WGS) entry which is preliminary data.</text>
</comment>
<dbReference type="RefSeq" id="WP_067578927.1">
    <property type="nucleotide sequence ID" value="NZ_JABMCZ010000002.1"/>
</dbReference>
<evidence type="ECO:0008006" key="3">
    <source>
        <dbReference type="Google" id="ProtNLM"/>
    </source>
</evidence>
<evidence type="ECO:0000313" key="1">
    <source>
        <dbReference type="EMBL" id="KZM69643.1"/>
    </source>
</evidence>
<dbReference type="OrthoDB" id="4555285at2"/>
<proteinExistence type="predicted"/>
<keyword evidence="2" id="KW-1185">Reference proteome</keyword>
<name>A0A164IPV6_9NOCA</name>
<dbReference type="Proteomes" id="UP000076512">
    <property type="component" value="Unassembled WGS sequence"/>
</dbReference>
<accession>A0A164IPV6</accession>
<dbReference type="EMBL" id="LWGR01000019">
    <property type="protein sequence ID" value="KZM69643.1"/>
    <property type="molecule type" value="Genomic_DNA"/>
</dbReference>